<evidence type="ECO:0000256" key="3">
    <source>
        <dbReference type="ARBA" id="ARBA00022763"/>
    </source>
</evidence>
<evidence type="ECO:0000256" key="5">
    <source>
        <dbReference type="ARBA" id="ARBA00022964"/>
    </source>
</evidence>
<dbReference type="Proteomes" id="UP000295645">
    <property type="component" value="Unassembled WGS sequence"/>
</dbReference>
<dbReference type="GO" id="GO:0016705">
    <property type="term" value="F:oxidoreductase activity, acting on paired donors, with incorporation or reduction of molecular oxygen"/>
    <property type="evidence" value="ECO:0007669"/>
    <property type="project" value="UniProtKB-ARBA"/>
</dbReference>
<keyword evidence="5 10" id="KW-0223">Dioxygenase</keyword>
<comment type="caution">
    <text evidence="10">The sequence shown here is derived from an EMBL/GenBank/DDBJ whole genome shotgun (WGS) entry which is preliminary data.</text>
</comment>
<dbReference type="GO" id="GO:0006307">
    <property type="term" value="P:DNA alkylation repair"/>
    <property type="evidence" value="ECO:0007669"/>
    <property type="project" value="InterPro"/>
</dbReference>
<dbReference type="GO" id="GO:0032451">
    <property type="term" value="F:demethylase activity"/>
    <property type="evidence" value="ECO:0007669"/>
    <property type="project" value="UniProtKB-ARBA"/>
</dbReference>
<keyword evidence="11" id="KW-1185">Reference proteome</keyword>
<dbReference type="InterPro" id="IPR037151">
    <property type="entry name" value="AlkB-like_sf"/>
</dbReference>
<dbReference type="AlphaFoldDB" id="A0A4R3YS61"/>
<sequence>MSLFPEPARWYRVDLPGADVTMCPEWLGVAEADSLLRHLSGELPWEVHRIRMFGRMVDSPRLSAWIGDADAVYTYSRTRFVPHPWMPVLASLRDRASEACGVSFNSVLANLYRDGGDSMGWHADDEPELGPRPTIASVSLGETRTFRFRDRETGGRTVAVDLTHGSLLRMAGDTQALYRHDLPKRVRVHGPRINLTFRYVEKIHRT</sequence>
<keyword evidence="3" id="KW-0227">DNA damage</keyword>
<dbReference type="GO" id="GO:0016787">
    <property type="term" value="F:hydrolase activity"/>
    <property type="evidence" value="ECO:0007669"/>
    <property type="project" value="UniProtKB-ARBA"/>
</dbReference>
<dbReference type="OrthoDB" id="190276at2"/>
<protein>
    <submittedName>
        <fullName evidence="10">DNA-N1-methyladenine dioxygenase</fullName>
    </submittedName>
</protein>
<keyword evidence="8" id="KW-0234">DNA repair</keyword>
<keyword evidence="2" id="KW-0479">Metal-binding</keyword>
<dbReference type="GO" id="GO:0051213">
    <property type="term" value="F:dioxygenase activity"/>
    <property type="evidence" value="ECO:0007669"/>
    <property type="project" value="UniProtKB-KW"/>
</dbReference>
<dbReference type="RefSeq" id="WP_132141980.1">
    <property type="nucleotide sequence ID" value="NZ_SMCS01000002.1"/>
</dbReference>
<gene>
    <name evidence="10" type="ORF">EC912_10281</name>
</gene>
<dbReference type="InterPro" id="IPR032854">
    <property type="entry name" value="ALKBH3"/>
</dbReference>
<dbReference type="PANTHER" id="PTHR31212:SF4">
    <property type="entry name" value="ALPHA-KETOGLUTARATE-DEPENDENT DIOXYGENASE ALKB HOMOLOG 3"/>
    <property type="match status" value="1"/>
</dbReference>
<dbReference type="Gene3D" id="2.60.120.590">
    <property type="entry name" value="Alpha-ketoglutarate-dependent dioxygenase AlkB-like"/>
    <property type="match status" value="1"/>
</dbReference>
<dbReference type="PANTHER" id="PTHR31212">
    <property type="entry name" value="ALPHA-KETOGLUTARATE-DEPENDENT DIOXYGENASE ALKB HOMOLOG 3"/>
    <property type="match status" value="1"/>
</dbReference>
<accession>A0A4R3YS61</accession>
<dbReference type="Pfam" id="PF13532">
    <property type="entry name" value="2OG-FeII_Oxy_2"/>
    <property type="match status" value="1"/>
</dbReference>
<comment type="cofactor">
    <cofactor evidence="1">
        <name>Fe(2+)</name>
        <dbReference type="ChEBI" id="CHEBI:29033"/>
    </cofactor>
</comment>
<keyword evidence="4" id="KW-0460">Magnesium</keyword>
<evidence type="ECO:0000256" key="1">
    <source>
        <dbReference type="ARBA" id="ARBA00001954"/>
    </source>
</evidence>
<dbReference type="GO" id="GO:0046872">
    <property type="term" value="F:metal ion binding"/>
    <property type="evidence" value="ECO:0007669"/>
    <property type="project" value="UniProtKB-KW"/>
</dbReference>
<dbReference type="FunFam" id="2.60.120.590:FF:000004">
    <property type="entry name" value="DNA oxidative demethylase ALKBH2"/>
    <property type="match status" value="1"/>
</dbReference>
<organism evidence="10 11">
    <name type="scientific">Luteibacter rhizovicinus</name>
    <dbReference type="NCBI Taxonomy" id="242606"/>
    <lineage>
        <taxon>Bacteria</taxon>
        <taxon>Pseudomonadati</taxon>
        <taxon>Pseudomonadota</taxon>
        <taxon>Gammaproteobacteria</taxon>
        <taxon>Lysobacterales</taxon>
        <taxon>Rhodanobacteraceae</taxon>
        <taxon>Luteibacter</taxon>
    </lineage>
</organism>
<feature type="domain" description="Fe2OG dioxygenase" evidence="9">
    <location>
        <begin position="103"/>
        <end position="201"/>
    </location>
</feature>
<keyword evidence="6" id="KW-0560">Oxidoreductase</keyword>
<dbReference type="PROSITE" id="PS51471">
    <property type="entry name" value="FE2OG_OXY"/>
    <property type="match status" value="1"/>
</dbReference>
<evidence type="ECO:0000259" key="9">
    <source>
        <dbReference type="PROSITE" id="PS51471"/>
    </source>
</evidence>
<dbReference type="GO" id="GO:0140097">
    <property type="term" value="F:catalytic activity, acting on DNA"/>
    <property type="evidence" value="ECO:0007669"/>
    <property type="project" value="UniProtKB-ARBA"/>
</dbReference>
<evidence type="ECO:0000313" key="10">
    <source>
        <dbReference type="EMBL" id="TCV95737.1"/>
    </source>
</evidence>
<dbReference type="SUPFAM" id="SSF51197">
    <property type="entry name" value="Clavaminate synthase-like"/>
    <property type="match status" value="1"/>
</dbReference>
<evidence type="ECO:0000256" key="4">
    <source>
        <dbReference type="ARBA" id="ARBA00022842"/>
    </source>
</evidence>
<dbReference type="EMBL" id="SMCS01000002">
    <property type="protein sequence ID" value="TCV95737.1"/>
    <property type="molecule type" value="Genomic_DNA"/>
</dbReference>
<dbReference type="InterPro" id="IPR027450">
    <property type="entry name" value="AlkB-like"/>
</dbReference>
<evidence type="ECO:0000256" key="7">
    <source>
        <dbReference type="ARBA" id="ARBA00023004"/>
    </source>
</evidence>
<dbReference type="InterPro" id="IPR005123">
    <property type="entry name" value="Oxoglu/Fe-dep_dioxygenase_dom"/>
</dbReference>
<evidence type="ECO:0000256" key="8">
    <source>
        <dbReference type="ARBA" id="ARBA00023204"/>
    </source>
</evidence>
<evidence type="ECO:0000256" key="2">
    <source>
        <dbReference type="ARBA" id="ARBA00022723"/>
    </source>
</evidence>
<reference evidence="10 11" key="1">
    <citation type="submission" date="2019-03" db="EMBL/GenBank/DDBJ databases">
        <title>Above-ground endophytic microbial communities from plants in different locations in the United States.</title>
        <authorList>
            <person name="Frank C."/>
        </authorList>
    </citation>
    <scope>NUCLEOTIDE SEQUENCE [LARGE SCALE GENOMIC DNA]</scope>
    <source>
        <strain evidence="10 11">LP_13_YM</strain>
    </source>
</reference>
<name>A0A4R3YS61_9GAMM</name>
<proteinExistence type="predicted"/>
<evidence type="ECO:0000313" key="11">
    <source>
        <dbReference type="Proteomes" id="UP000295645"/>
    </source>
</evidence>
<keyword evidence="7" id="KW-0408">Iron</keyword>
<evidence type="ECO:0000256" key="6">
    <source>
        <dbReference type="ARBA" id="ARBA00023002"/>
    </source>
</evidence>